<dbReference type="EMBL" id="PNGT01000006">
    <property type="protein sequence ID" value="PMC52187.1"/>
    <property type="molecule type" value="Genomic_DNA"/>
</dbReference>
<dbReference type="PIRSF" id="PIRSF037778">
    <property type="entry name" value="UCP037778_transp_RibU"/>
    <property type="match status" value="1"/>
</dbReference>
<organism evidence="10 12">
    <name type="scientific">Gemella sanguinis</name>
    <dbReference type="NCBI Taxonomy" id="84135"/>
    <lineage>
        <taxon>Bacteria</taxon>
        <taxon>Bacillati</taxon>
        <taxon>Bacillota</taxon>
        <taxon>Bacilli</taxon>
        <taxon>Bacillales</taxon>
        <taxon>Gemellaceae</taxon>
        <taxon>Gemella</taxon>
    </lineage>
</organism>
<protein>
    <recommendedName>
        <fullName evidence="8">Riboflavin transporter</fullName>
    </recommendedName>
</protein>
<evidence type="ECO:0000313" key="12">
    <source>
        <dbReference type="Proteomes" id="UP000235670"/>
    </source>
</evidence>
<evidence type="ECO:0000256" key="8">
    <source>
        <dbReference type="PIRNR" id="PIRNR037778"/>
    </source>
</evidence>
<comment type="subcellular location">
    <subcellularLocation>
        <location evidence="1">Cell membrane</location>
        <topology evidence="1">Multi-pass membrane protein</topology>
    </subcellularLocation>
</comment>
<feature type="transmembrane region" description="Helical" evidence="9">
    <location>
        <begin position="6"/>
        <end position="28"/>
    </location>
</feature>
<dbReference type="Proteomes" id="UP000427636">
    <property type="component" value="Chromosome"/>
</dbReference>
<feature type="transmembrane region" description="Helical" evidence="9">
    <location>
        <begin position="147"/>
        <end position="174"/>
    </location>
</feature>
<dbReference type="GeneID" id="84802523"/>
<evidence type="ECO:0000256" key="5">
    <source>
        <dbReference type="ARBA" id="ARBA00022692"/>
    </source>
</evidence>
<reference evidence="11 13" key="2">
    <citation type="submission" date="2019-11" db="EMBL/GenBank/DDBJ databases">
        <title>FDA dAtabase for Regulatory Grade micrObial Sequences (FDA-ARGOS): Supporting development and validation of Infectious Disease Dx tests.</title>
        <authorList>
            <person name="Turner S."/>
            <person name="Byrd R."/>
            <person name="Tallon L."/>
            <person name="Sadzewicz L."/>
            <person name="Vavikolanu K."/>
            <person name="Mehta A."/>
            <person name="Aluvathingal J."/>
            <person name="Nadendla S."/>
            <person name="Myers T."/>
            <person name="Yan Y."/>
            <person name="Sichtig H."/>
        </authorList>
    </citation>
    <scope>NUCLEOTIDE SEQUENCE [LARGE SCALE GENOMIC DNA]</scope>
    <source>
        <strain evidence="11 13">FDAARGOS_742</strain>
    </source>
</reference>
<evidence type="ECO:0000256" key="1">
    <source>
        <dbReference type="ARBA" id="ARBA00004651"/>
    </source>
</evidence>
<feature type="transmembrane region" description="Helical" evidence="9">
    <location>
        <begin position="104"/>
        <end position="127"/>
    </location>
</feature>
<evidence type="ECO:0000313" key="13">
    <source>
        <dbReference type="Proteomes" id="UP000427636"/>
    </source>
</evidence>
<comment type="similarity">
    <text evidence="2 8">Belongs to the prokaryotic riboflavin transporter (P-RFT) (TC 2.A.87) family.</text>
</comment>
<dbReference type="GO" id="GO:0032217">
    <property type="term" value="F:riboflavin transmembrane transporter activity"/>
    <property type="evidence" value="ECO:0007669"/>
    <property type="project" value="UniProtKB-UniRule"/>
</dbReference>
<evidence type="ECO:0000313" key="10">
    <source>
        <dbReference type="EMBL" id="PMC52187.1"/>
    </source>
</evidence>
<dbReference type="InterPro" id="IPR025720">
    <property type="entry name" value="RibU"/>
</dbReference>
<dbReference type="Pfam" id="PF12822">
    <property type="entry name" value="ECF_trnsprt"/>
    <property type="match status" value="1"/>
</dbReference>
<reference evidence="10 12" key="1">
    <citation type="submission" date="2017-09" db="EMBL/GenBank/DDBJ databases">
        <title>Bacterial strain isolated from the female urinary microbiota.</title>
        <authorList>
            <person name="Thomas-White K."/>
            <person name="Kumar N."/>
            <person name="Forster S."/>
            <person name="Putonti C."/>
            <person name="Lawley T."/>
            <person name="Wolfe A.J."/>
        </authorList>
    </citation>
    <scope>NUCLEOTIDE SEQUENCE [LARGE SCALE GENOMIC DNA]</scope>
    <source>
        <strain evidence="10 12">UMB0186</strain>
    </source>
</reference>
<dbReference type="InterPro" id="IPR024529">
    <property type="entry name" value="ECF_trnsprt_substrate-spec"/>
</dbReference>
<dbReference type="Gene3D" id="1.10.1760.20">
    <property type="match status" value="1"/>
</dbReference>
<evidence type="ECO:0000256" key="3">
    <source>
        <dbReference type="ARBA" id="ARBA00022448"/>
    </source>
</evidence>
<dbReference type="OrthoDB" id="9809216at2"/>
<evidence type="ECO:0000313" key="11">
    <source>
        <dbReference type="EMBL" id="QGS07590.1"/>
    </source>
</evidence>
<evidence type="ECO:0000256" key="9">
    <source>
        <dbReference type="SAM" id="Phobius"/>
    </source>
</evidence>
<feature type="transmembrane region" description="Helical" evidence="9">
    <location>
        <begin position="40"/>
        <end position="59"/>
    </location>
</feature>
<accession>A0A2N6SE74</accession>
<keyword evidence="5 9" id="KW-0812">Transmembrane</keyword>
<keyword evidence="6 9" id="KW-1133">Transmembrane helix</keyword>
<dbReference type="PANTHER" id="PTHR38438">
    <property type="entry name" value="RIBOFLAVIN TRANSPORTER RIBU"/>
    <property type="match status" value="1"/>
</dbReference>
<comment type="function">
    <text evidence="8">Probably a riboflavin-binding protein that interacts with the energy-coupling factor (ECF) ABC-transporter complex.</text>
</comment>
<sequence length="186" mass="20818">MYKKNIHSLTLSGMLAVIALLLSFFSFAVPFLPPFLKFDFTFIPLFMALLLIDYKHALLVSLLKNFLHFALITHEPTGAIANLAVEFIFLSIIVLFYKKGFTKVIIGGVVATLAITAFMSLFNYFVLLPAYGYIMDLADITKNVKTIVTAGIIPFNLLKGALVTFLFFVTIKVYENIPTTIKARFS</sequence>
<evidence type="ECO:0000256" key="7">
    <source>
        <dbReference type="ARBA" id="ARBA00023136"/>
    </source>
</evidence>
<dbReference type="GO" id="GO:0005886">
    <property type="term" value="C:plasma membrane"/>
    <property type="evidence" value="ECO:0007669"/>
    <property type="project" value="UniProtKB-SubCell"/>
</dbReference>
<dbReference type="RefSeq" id="WP_006364674.1">
    <property type="nucleotide sequence ID" value="NZ_CAUTAO010000011.1"/>
</dbReference>
<gene>
    <name evidence="10" type="ORF">CJ218_06220</name>
    <name evidence="11" type="ORF">FOC50_04620</name>
</gene>
<evidence type="ECO:0000256" key="2">
    <source>
        <dbReference type="ARBA" id="ARBA00005540"/>
    </source>
</evidence>
<keyword evidence="3 8" id="KW-0813">Transport</keyword>
<keyword evidence="4 8" id="KW-1003">Cell membrane</keyword>
<proteinExistence type="inferred from homology"/>
<keyword evidence="13" id="KW-1185">Reference proteome</keyword>
<evidence type="ECO:0000256" key="6">
    <source>
        <dbReference type="ARBA" id="ARBA00022989"/>
    </source>
</evidence>
<dbReference type="PANTHER" id="PTHR38438:SF1">
    <property type="entry name" value="RIBOFLAVIN TRANSPORTER RIBU"/>
    <property type="match status" value="1"/>
</dbReference>
<name>A0A2N6SE74_9BACL</name>
<dbReference type="EMBL" id="CP046313">
    <property type="protein sequence ID" value="QGS07590.1"/>
    <property type="molecule type" value="Genomic_DNA"/>
</dbReference>
<feature type="transmembrane region" description="Helical" evidence="9">
    <location>
        <begin position="79"/>
        <end position="97"/>
    </location>
</feature>
<dbReference type="AlphaFoldDB" id="A0A2N6SE74"/>
<dbReference type="Proteomes" id="UP000235670">
    <property type="component" value="Unassembled WGS sequence"/>
</dbReference>
<evidence type="ECO:0000256" key="4">
    <source>
        <dbReference type="ARBA" id="ARBA00022475"/>
    </source>
</evidence>
<keyword evidence="7 8" id="KW-0472">Membrane</keyword>